<dbReference type="InterPro" id="IPR036388">
    <property type="entry name" value="WH-like_DNA-bd_sf"/>
</dbReference>
<dbReference type="AlphaFoldDB" id="A0A2P2GLI1"/>
<dbReference type="Proteomes" id="UP000265325">
    <property type="component" value="Unassembled WGS sequence"/>
</dbReference>
<organism evidence="2 3">
    <name type="scientific">Streptomyces showdoensis</name>
    <dbReference type="NCBI Taxonomy" id="68268"/>
    <lineage>
        <taxon>Bacteria</taxon>
        <taxon>Bacillati</taxon>
        <taxon>Actinomycetota</taxon>
        <taxon>Actinomycetes</taxon>
        <taxon>Kitasatosporales</taxon>
        <taxon>Streptomycetaceae</taxon>
        <taxon>Streptomyces</taxon>
    </lineage>
</organism>
<dbReference type="Gene3D" id="1.10.10.10">
    <property type="entry name" value="Winged helix-like DNA-binding domain superfamily/Winged helix DNA-binding domain"/>
    <property type="match status" value="1"/>
</dbReference>
<dbReference type="EMBL" id="LAQS01000036">
    <property type="protein sequence ID" value="KKZ71665.1"/>
    <property type="molecule type" value="Genomic_DNA"/>
</dbReference>
<name>A0A2P2GLI1_STREW</name>
<evidence type="ECO:0000259" key="1">
    <source>
        <dbReference type="PROSITE" id="PS50995"/>
    </source>
</evidence>
<dbReference type="GO" id="GO:0003700">
    <property type="term" value="F:DNA-binding transcription factor activity"/>
    <property type="evidence" value="ECO:0007669"/>
    <property type="project" value="InterPro"/>
</dbReference>
<evidence type="ECO:0000313" key="3">
    <source>
        <dbReference type="Proteomes" id="UP000265325"/>
    </source>
</evidence>
<dbReference type="InterPro" id="IPR000835">
    <property type="entry name" value="HTH_MarR-typ"/>
</dbReference>
<reference evidence="2 3" key="1">
    <citation type="submission" date="2015-05" db="EMBL/GenBank/DDBJ databases">
        <title>Draft Genome assembly of Streptomyces showdoensis.</title>
        <authorList>
            <person name="Thapa K.K."/>
            <person name="Metsa-Ketela M."/>
        </authorList>
    </citation>
    <scope>NUCLEOTIDE SEQUENCE [LARGE SCALE GENOMIC DNA]</scope>
    <source>
        <strain evidence="2 3">ATCC 15227</strain>
    </source>
</reference>
<evidence type="ECO:0000313" key="2">
    <source>
        <dbReference type="EMBL" id="KKZ71665.1"/>
    </source>
</evidence>
<dbReference type="GO" id="GO:0006950">
    <property type="term" value="P:response to stress"/>
    <property type="evidence" value="ECO:0007669"/>
    <property type="project" value="TreeGrafter"/>
</dbReference>
<dbReference type="PANTHER" id="PTHR33164:SF57">
    <property type="entry name" value="MARR-FAMILY TRANSCRIPTIONAL REGULATOR"/>
    <property type="match status" value="1"/>
</dbReference>
<dbReference type="RefSeq" id="WP_046909765.1">
    <property type="nucleotide sequence ID" value="NZ_BAAAXG010000029.1"/>
</dbReference>
<proteinExistence type="predicted"/>
<gene>
    <name evidence="2" type="ORF">VO63_22470</name>
</gene>
<sequence length="159" mass="17407">MTSQNQPVPVDDEELLDNVGPALSRLRRRVGGGRGDLTRNIVLNVIGEAAGRVTVGGVAEEMGVAQPVASRAIAACISDGLVRRIASQRDGRSTLLELTDEGESARRSYAQAQRHAFEEITAHWQSEDRLQFARFLHRYGQDARAWSARDRAAPDETQG</sequence>
<keyword evidence="3" id="KW-1185">Reference proteome</keyword>
<dbReference type="SUPFAM" id="SSF46785">
    <property type="entry name" value="Winged helix' DNA-binding domain"/>
    <property type="match status" value="1"/>
</dbReference>
<dbReference type="PROSITE" id="PS50995">
    <property type="entry name" value="HTH_MARR_2"/>
    <property type="match status" value="1"/>
</dbReference>
<accession>A0A2P2GLI1</accession>
<feature type="domain" description="HTH marR-type" evidence="1">
    <location>
        <begin position="12"/>
        <end position="141"/>
    </location>
</feature>
<protein>
    <submittedName>
        <fullName evidence="2">MarR family transcriptional regulator</fullName>
    </submittedName>
</protein>
<dbReference type="InterPro" id="IPR039422">
    <property type="entry name" value="MarR/SlyA-like"/>
</dbReference>
<dbReference type="Pfam" id="PF12802">
    <property type="entry name" value="MarR_2"/>
    <property type="match status" value="1"/>
</dbReference>
<dbReference type="PANTHER" id="PTHR33164">
    <property type="entry name" value="TRANSCRIPTIONAL REGULATOR, MARR FAMILY"/>
    <property type="match status" value="1"/>
</dbReference>
<dbReference type="InterPro" id="IPR036390">
    <property type="entry name" value="WH_DNA-bd_sf"/>
</dbReference>
<dbReference type="SMART" id="SM00347">
    <property type="entry name" value="HTH_MARR"/>
    <property type="match status" value="1"/>
</dbReference>
<comment type="caution">
    <text evidence="2">The sequence shown here is derived from an EMBL/GenBank/DDBJ whole genome shotgun (WGS) entry which is preliminary data.</text>
</comment>